<dbReference type="RefSeq" id="WP_238312487.1">
    <property type="nucleotide sequence ID" value="NZ_BPQV01000010.1"/>
</dbReference>
<organism evidence="6 7">
    <name type="scientific">Methylobacterium organophilum</name>
    <dbReference type="NCBI Taxonomy" id="410"/>
    <lineage>
        <taxon>Bacteria</taxon>
        <taxon>Pseudomonadati</taxon>
        <taxon>Pseudomonadota</taxon>
        <taxon>Alphaproteobacteria</taxon>
        <taxon>Hyphomicrobiales</taxon>
        <taxon>Methylobacteriaceae</taxon>
        <taxon>Methylobacterium</taxon>
    </lineage>
</organism>
<evidence type="ECO:0000313" key="6">
    <source>
        <dbReference type="EMBL" id="GJE28545.1"/>
    </source>
</evidence>
<sequence length="296" mass="31450">MTSPVSFGALRSFVEVGRRGSIKGAAEALNVTPGAVSQQIKALETRFGVLLLERGHRRVTLSAHGRRLLGEIASSFELIDAAVQLFEHRRPGPSSLVVSTTPSFAACWLTPRLGGFAARHPRIEIRIETSVQLADLAGDRVDIAIRHGSGDYPGLDTALLASPRLVAIGAPALLRDGSLPNLAACLDYPLLQDRDRADWSTWLEAQGAKPGRAAARGPSYADDALLIQAAIAGQGLAVVRDVYAARALGAGSILRAFPASVATTVAYYVVTRPDRTRISRIAAFRDWILAEAAAVT</sequence>
<proteinExistence type="inferred from homology"/>
<evidence type="ECO:0000256" key="4">
    <source>
        <dbReference type="ARBA" id="ARBA00023163"/>
    </source>
</evidence>
<comment type="similarity">
    <text evidence="1">Belongs to the LysR transcriptional regulatory family.</text>
</comment>
<dbReference type="InterPro" id="IPR036390">
    <property type="entry name" value="WH_DNA-bd_sf"/>
</dbReference>
<protein>
    <submittedName>
        <fullName evidence="6">Glycine cleavage system transcriptional activator</fullName>
    </submittedName>
</protein>
<keyword evidence="3" id="KW-0238">DNA-binding</keyword>
<evidence type="ECO:0000313" key="7">
    <source>
        <dbReference type="Proteomes" id="UP001055156"/>
    </source>
</evidence>
<keyword evidence="2" id="KW-0805">Transcription regulation</keyword>
<reference evidence="6" key="2">
    <citation type="submission" date="2021-08" db="EMBL/GenBank/DDBJ databases">
        <authorList>
            <person name="Tani A."/>
            <person name="Ola A."/>
            <person name="Ogura Y."/>
            <person name="Katsura K."/>
            <person name="Hayashi T."/>
        </authorList>
    </citation>
    <scope>NUCLEOTIDE SEQUENCE</scope>
    <source>
        <strain evidence="6">NBRC 15689</strain>
    </source>
</reference>
<evidence type="ECO:0000256" key="1">
    <source>
        <dbReference type="ARBA" id="ARBA00009437"/>
    </source>
</evidence>
<dbReference type="Gene3D" id="1.10.10.10">
    <property type="entry name" value="Winged helix-like DNA-binding domain superfamily/Winged helix DNA-binding domain"/>
    <property type="match status" value="1"/>
</dbReference>
<dbReference type="InterPro" id="IPR005119">
    <property type="entry name" value="LysR_subst-bd"/>
</dbReference>
<keyword evidence="7" id="KW-1185">Reference proteome</keyword>
<gene>
    <name evidence="6" type="primary">gcvA_3</name>
    <name evidence="6" type="ORF">LKMONMHP_3417</name>
</gene>
<dbReference type="Proteomes" id="UP001055156">
    <property type="component" value="Unassembled WGS sequence"/>
</dbReference>
<name>A0ABQ4TA53_METOR</name>
<dbReference type="SUPFAM" id="SSF46785">
    <property type="entry name" value="Winged helix' DNA-binding domain"/>
    <property type="match status" value="1"/>
</dbReference>
<feature type="domain" description="HTH lysR-type" evidence="5">
    <location>
        <begin position="5"/>
        <end position="62"/>
    </location>
</feature>
<dbReference type="InterPro" id="IPR058163">
    <property type="entry name" value="LysR-type_TF_proteobact-type"/>
</dbReference>
<evidence type="ECO:0000256" key="3">
    <source>
        <dbReference type="ARBA" id="ARBA00023125"/>
    </source>
</evidence>
<reference evidence="6" key="1">
    <citation type="journal article" date="2021" name="Front. Microbiol.">
        <title>Comprehensive Comparative Genomics and Phenotyping of Methylobacterium Species.</title>
        <authorList>
            <person name="Alessa O."/>
            <person name="Ogura Y."/>
            <person name="Fujitani Y."/>
            <person name="Takami H."/>
            <person name="Hayashi T."/>
            <person name="Sahin N."/>
            <person name="Tani A."/>
        </authorList>
    </citation>
    <scope>NUCLEOTIDE SEQUENCE</scope>
    <source>
        <strain evidence="6">NBRC 15689</strain>
    </source>
</reference>
<dbReference type="CDD" id="cd08432">
    <property type="entry name" value="PBP2_GcdR_TrpI_HvrB_AmpR_like"/>
    <property type="match status" value="1"/>
</dbReference>
<dbReference type="PROSITE" id="PS50931">
    <property type="entry name" value="HTH_LYSR"/>
    <property type="match status" value="1"/>
</dbReference>
<keyword evidence="4" id="KW-0804">Transcription</keyword>
<dbReference type="Pfam" id="PF03466">
    <property type="entry name" value="LysR_substrate"/>
    <property type="match status" value="1"/>
</dbReference>
<dbReference type="Pfam" id="PF00126">
    <property type="entry name" value="HTH_1"/>
    <property type="match status" value="1"/>
</dbReference>
<evidence type="ECO:0000256" key="2">
    <source>
        <dbReference type="ARBA" id="ARBA00023015"/>
    </source>
</evidence>
<accession>A0ABQ4TA53</accession>
<dbReference type="InterPro" id="IPR000847">
    <property type="entry name" value="LysR_HTH_N"/>
</dbReference>
<dbReference type="PANTHER" id="PTHR30537">
    <property type="entry name" value="HTH-TYPE TRANSCRIPTIONAL REGULATOR"/>
    <property type="match status" value="1"/>
</dbReference>
<evidence type="ECO:0000259" key="5">
    <source>
        <dbReference type="PROSITE" id="PS50931"/>
    </source>
</evidence>
<dbReference type="SUPFAM" id="SSF53850">
    <property type="entry name" value="Periplasmic binding protein-like II"/>
    <property type="match status" value="1"/>
</dbReference>
<dbReference type="EMBL" id="BPQV01000010">
    <property type="protein sequence ID" value="GJE28545.1"/>
    <property type="molecule type" value="Genomic_DNA"/>
</dbReference>
<dbReference type="Gene3D" id="3.40.190.10">
    <property type="entry name" value="Periplasmic binding protein-like II"/>
    <property type="match status" value="2"/>
</dbReference>
<dbReference type="PANTHER" id="PTHR30537:SF26">
    <property type="entry name" value="GLYCINE CLEAVAGE SYSTEM TRANSCRIPTIONAL ACTIVATOR"/>
    <property type="match status" value="1"/>
</dbReference>
<dbReference type="InterPro" id="IPR036388">
    <property type="entry name" value="WH-like_DNA-bd_sf"/>
</dbReference>
<comment type="caution">
    <text evidence="6">The sequence shown here is derived from an EMBL/GenBank/DDBJ whole genome shotgun (WGS) entry which is preliminary data.</text>
</comment>